<comment type="caution">
    <text evidence="5">The sequence shown here is derived from an EMBL/GenBank/DDBJ whole genome shotgun (WGS) entry which is preliminary data.</text>
</comment>
<dbReference type="Gene3D" id="3.40.50.2300">
    <property type="match status" value="2"/>
</dbReference>
<reference evidence="5 6" key="1">
    <citation type="submission" date="2023-07" db="EMBL/GenBank/DDBJ databases">
        <title>Sorghum-associated microbial communities from plants grown in Nebraska, USA.</title>
        <authorList>
            <person name="Schachtman D."/>
        </authorList>
    </citation>
    <scope>NUCLEOTIDE SEQUENCE [LARGE SCALE GENOMIC DNA]</scope>
    <source>
        <strain evidence="5 6">CC523</strain>
    </source>
</reference>
<dbReference type="EMBL" id="JAUSSW010000015">
    <property type="protein sequence ID" value="MDQ0104325.1"/>
    <property type="molecule type" value="Genomic_DNA"/>
</dbReference>
<evidence type="ECO:0000259" key="4">
    <source>
        <dbReference type="PROSITE" id="PS50932"/>
    </source>
</evidence>
<dbReference type="PANTHER" id="PTHR30146">
    <property type="entry name" value="LACI-RELATED TRANSCRIPTIONAL REPRESSOR"/>
    <property type="match status" value="1"/>
</dbReference>
<dbReference type="SUPFAM" id="SSF53822">
    <property type="entry name" value="Periplasmic binding protein-like I"/>
    <property type="match status" value="1"/>
</dbReference>
<name>A0ABT9TSE9_PAENI</name>
<dbReference type="PROSITE" id="PS50932">
    <property type="entry name" value="HTH_LACI_2"/>
    <property type="match status" value="1"/>
</dbReference>
<proteinExistence type="predicted"/>
<keyword evidence="2 5" id="KW-0238">DNA-binding</keyword>
<evidence type="ECO:0000313" key="6">
    <source>
        <dbReference type="Proteomes" id="UP001244563"/>
    </source>
</evidence>
<dbReference type="SUPFAM" id="SSF47413">
    <property type="entry name" value="lambda repressor-like DNA-binding domains"/>
    <property type="match status" value="1"/>
</dbReference>
<dbReference type="InterPro" id="IPR046335">
    <property type="entry name" value="LacI/GalR-like_sensor"/>
</dbReference>
<keyword evidence="3" id="KW-0804">Transcription</keyword>
<gene>
    <name evidence="5" type="ORF">J2T10_003999</name>
</gene>
<dbReference type="Pfam" id="PF00356">
    <property type="entry name" value="LacI"/>
    <property type="match status" value="1"/>
</dbReference>
<dbReference type="InterPro" id="IPR000843">
    <property type="entry name" value="HTH_LacI"/>
</dbReference>
<evidence type="ECO:0000256" key="1">
    <source>
        <dbReference type="ARBA" id="ARBA00023015"/>
    </source>
</evidence>
<dbReference type="Pfam" id="PF13377">
    <property type="entry name" value="Peripla_BP_3"/>
    <property type="match status" value="1"/>
</dbReference>
<dbReference type="CDD" id="cd01392">
    <property type="entry name" value="HTH_LacI"/>
    <property type="match status" value="1"/>
</dbReference>
<dbReference type="InterPro" id="IPR010982">
    <property type="entry name" value="Lambda_DNA-bd_dom_sf"/>
</dbReference>
<dbReference type="InterPro" id="IPR028082">
    <property type="entry name" value="Peripla_BP_I"/>
</dbReference>
<evidence type="ECO:0000256" key="3">
    <source>
        <dbReference type="ARBA" id="ARBA00023163"/>
    </source>
</evidence>
<dbReference type="PANTHER" id="PTHR30146:SF153">
    <property type="entry name" value="LACTOSE OPERON REPRESSOR"/>
    <property type="match status" value="1"/>
</dbReference>
<dbReference type="SMART" id="SM00354">
    <property type="entry name" value="HTH_LACI"/>
    <property type="match status" value="1"/>
</dbReference>
<keyword evidence="1" id="KW-0805">Transcription regulation</keyword>
<dbReference type="Proteomes" id="UP001244563">
    <property type="component" value="Unassembled WGS sequence"/>
</dbReference>
<dbReference type="GO" id="GO:0003677">
    <property type="term" value="F:DNA binding"/>
    <property type="evidence" value="ECO:0007669"/>
    <property type="project" value="UniProtKB-KW"/>
</dbReference>
<dbReference type="RefSeq" id="WP_064723297.1">
    <property type="nucleotide sequence ID" value="NZ_BDDW01000014.1"/>
</dbReference>
<evidence type="ECO:0000256" key="2">
    <source>
        <dbReference type="ARBA" id="ARBA00023125"/>
    </source>
</evidence>
<keyword evidence="6" id="KW-1185">Reference proteome</keyword>
<dbReference type="Gene3D" id="1.10.260.40">
    <property type="entry name" value="lambda repressor-like DNA-binding domains"/>
    <property type="match status" value="1"/>
</dbReference>
<sequence length="329" mass="35063">MAKSAVTIVDIARELGISKTTVSDALIGSGRVSEATRQKTLLVAQRMGYVSNRAARLLRRSQTGALGLYIPGHVRNLSFYMEFAFGAADESALHDLDLTLIGRGVGSKRRSGPPQVDGLIAVDPLDGDPVLESLLGSDLPVVTVGRILDETQSHPLAVIEIDHYSMATALLEALRAAGGRRPVLLASDEKFSSSYTVDVSRAYADWCSGSGIEPVVIPLSVTPTDQELTATVQRIAAQNDVDALVSVAQGLAGRAAPVLQSMGRRLGKDFHLGSLVGDPATELRNPLIHAVDLRPREFGHEAVNFMREIISGQASETGRRNHRATLTAG</sequence>
<evidence type="ECO:0000313" key="5">
    <source>
        <dbReference type="EMBL" id="MDQ0104325.1"/>
    </source>
</evidence>
<accession>A0ABT9TSE9</accession>
<organism evidence="5 6">
    <name type="scientific">Paenarthrobacter nicotinovorans</name>
    <name type="common">Arthrobacter nicotinovorans</name>
    <dbReference type="NCBI Taxonomy" id="29320"/>
    <lineage>
        <taxon>Bacteria</taxon>
        <taxon>Bacillati</taxon>
        <taxon>Actinomycetota</taxon>
        <taxon>Actinomycetes</taxon>
        <taxon>Micrococcales</taxon>
        <taxon>Micrococcaceae</taxon>
        <taxon>Paenarthrobacter</taxon>
    </lineage>
</organism>
<protein>
    <submittedName>
        <fullName evidence="5">DNA-binding LacI/PurR family transcriptional regulator</fullName>
    </submittedName>
</protein>
<feature type="domain" description="HTH lacI-type" evidence="4">
    <location>
        <begin position="6"/>
        <end position="60"/>
    </location>
</feature>